<dbReference type="AlphaFoldDB" id="A0A1H3XD29"/>
<dbReference type="GO" id="GO:0032993">
    <property type="term" value="C:protein-DNA complex"/>
    <property type="evidence" value="ECO:0007669"/>
    <property type="project" value="TreeGrafter"/>
</dbReference>
<dbReference type="Gene3D" id="6.10.250.690">
    <property type="match status" value="1"/>
</dbReference>
<dbReference type="InterPro" id="IPR039420">
    <property type="entry name" value="WalR-like"/>
</dbReference>
<proteinExistence type="predicted"/>
<dbReference type="EMBL" id="FNRJ01000001">
    <property type="protein sequence ID" value="SDZ96584.1"/>
    <property type="molecule type" value="Genomic_DNA"/>
</dbReference>
<evidence type="ECO:0000256" key="7">
    <source>
        <dbReference type="PROSITE-ProRule" id="PRU01091"/>
    </source>
</evidence>
<dbReference type="STRING" id="1122198.SAMN02745729_10198"/>
<feature type="domain" description="OmpR/PhoB-type" evidence="9">
    <location>
        <begin position="124"/>
        <end position="218"/>
    </location>
</feature>
<keyword evidence="11" id="KW-1185">Reference proteome</keyword>
<dbReference type="InterPro" id="IPR001789">
    <property type="entry name" value="Sig_transdc_resp-reg_receiver"/>
</dbReference>
<protein>
    <submittedName>
        <fullName evidence="10">Two component transcriptional regulator, winged helix family</fullName>
    </submittedName>
</protein>
<dbReference type="PANTHER" id="PTHR48111:SF67">
    <property type="entry name" value="TRANSCRIPTIONAL REGULATORY PROTEIN TCTD"/>
    <property type="match status" value="1"/>
</dbReference>
<evidence type="ECO:0000313" key="10">
    <source>
        <dbReference type="EMBL" id="SDZ96584.1"/>
    </source>
</evidence>
<evidence type="ECO:0000313" key="11">
    <source>
        <dbReference type="Proteomes" id="UP000242469"/>
    </source>
</evidence>
<dbReference type="SUPFAM" id="SSF52172">
    <property type="entry name" value="CheY-like"/>
    <property type="match status" value="1"/>
</dbReference>
<dbReference type="SMART" id="SM00862">
    <property type="entry name" value="Trans_reg_C"/>
    <property type="match status" value="1"/>
</dbReference>
<evidence type="ECO:0000256" key="2">
    <source>
        <dbReference type="ARBA" id="ARBA00023012"/>
    </source>
</evidence>
<dbReference type="Pfam" id="PF00072">
    <property type="entry name" value="Response_reg"/>
    <property type="match status" value="1"/>
</dbReference>
<dbReference type="GO" id="GO:0005829">
    <property type="term" value="C:cytosol"/>
    <property type="evidence" value="ECO:0007669"/>
    <property type="project" value="TreeGrafter"/>
</dbReference>
<feature type="modified residue" description="4-aspartylphosphate" evidence="6">
    <location>
        <position position="51"/>
    </location>
</feature>
<evidence type="ECO:0000259" key="8">
    <source>
        <dbReference type="PROSITE" id="PS50110"/>
    </source>
</evidence>
<dbReference type="OrthoDB" id="9802426at2"/>
<reference evidence="11" key="1">
    <citation type="submission" date="2016-10" db="EMBL/GenBank/DDBJ databases">
        <authorList>
            <person name="Varghese N."/>
            <person name="Submissions S."/>
        </authorList>
    </citation>
    <scope>NUCLEOTIDE SEQUENCE [LARGE SCALE GENOMIC DNA]</scope>
    <source>
        <strain evidence="11">DSM 11526</strain>
    </source>
</reference>
<dbReference type="Pfam" id="PF00486">
    <property type="entry name" value="Trans_reg_C"/>
    <property type="match status" value="1"/>
</dbReference>
<feature type="domain" description="Response regulatory" evidence="8">
    <location>
        <begin position="2"/>
        <end position="116"/>
    </location>
</feature>
<keyword evidence="3" id="KW-0805">Transcription regulation</keyword>
<dbReference type="InterPro" id="IPR036388">
    <property type="entry name" value="WH-like_DNA-bd_sf"/>
</dbReference>
<accession>A0A1H3XD29</accession>
<dbReference type="GO" id="GO:0006355">
    <property type="term" value="P:regulation of DNA-templated transcription"/>
    <property type="evidence" value="ECO:0007669"/>
    <property type="project" value="InterPro"/>
</dbReference>
<sequence>MRILIVEDDPLLGDGITRALTKTGDSADWLTSGEEAWHILQLEHFDCMILDLGLPGMDGLSLLRQLRKGGHTLPVLILTARDAIEDRIAGLDAGADDYLLKPFDLAELRARLRAVTRRYKGYSDTLLQLGDLSIDTQAQSVSYCGHAVALSRREYGLLLTLAENAGKVLSRSRLEESLYGWGNEVESNTLEVHIHHLRKKLNTSVIRTVRGVGYMMDRVDA</sequence>
<evidence type="ECO:0000256" key="1">
    <source>
        <dbReference type="ARBA" id="ARBA00022553"/>
    </source>
</evidence>
<dbReference type="PROSITE" id="PS51755">
    <property type="entry name" value="OMPR_PHOB"/>
    <property type="match status" value="1"/>
</dbReference>
<keyword evidence="4 7" id="KW-0238">DNA-binding</keyword>
<keyword evidence="2" id="KW-0902">Two-component regulatory system</keyword>
<dbReference type="SUPFAM" id="SSF46894">
    <property type="entry name" value="C-terminal effector domain of the bipartite response regulators"/>
    <property type="match status" value="1"/>
</dbReference>
<dbReference type="CDD" id="cd00383">
    <property type="entry name" value="trans_reg_C"/>
    <property type="match status" value="1"/>
</dbReference>
<dbReference type="SMART" id="SM00448">
    <property type="entry name" value="REC"/>
    <property type="match status" value="1"/>
</dbReference>
<feature type="DNA-binding region" description="OmpR/PhoB-type" evidence="7">
    <location>
        <begin position="124"/>
        <end position="218"/>
    </location>
</feature>
<dbReference type="RefSeq" id="WP_091821380.1">
    <property type="nucleotide sequence ID" value="NZ_FNRJ01000001.1"/>
</dbReference>
<dbReference type="Proteomes" id="UP000242469">
    <property type="component" value="Unassembled WGS sequence"/>
</dbReference>
<evidence type="ECO:0000256" key="3">
    <source>
        <dbReference type="ARBA" id="ARBA00023015"/>
    </source>
</evidence>
<dbReference type="GO" id="GO:0000976">
    <property type="term" value="F:transcription cis-regulatory region binding"/>
    <property type="evidence" value="ECO:0007669"/>
    <property type="project" value="TreeGrafter"/>
</dbReference>
<keyword evidence="1 6" id="KW-0597">Phosphoprotein</keyword>
<organism evidence="10 11">
    <name type="scientific">Marinobacterium iners DSM 11526</name>
    <dbReference type="NCBI Taxonomy" id="1122198"/>
    <lineage>
        <taxon>Bacteria</taxon>
        <taxon>Pseudomonadati</taxon>
        <taxon>Pseudomonadota</taxon>
        <taxon>Gammaproteobacteria</taxon>
        <taxon>Oceanospirillales</taxon>
        <taxon>Oceanospirillaceae</taxon>
        <taxon>Marinobacterium</taxon>
    </lineage>
</organism>
<dbReference type="GO" id="GO:0000156">
    <property type="term" value="F:phosphorelay response regulator activity"/>
    <property type="evidence" value="ECO:0007669"/>
    <property type="project" value="TreeGrafter"/>
</dbReference>
<gene>
    <name evidence="10" type="ORF">SAMN02745729_10198</name>
</gene>
<dbReference type="PANTHER" id="PTHR48111">
    <property type="entry name" value="REGULATOR OF RPOS"/>
    <property type="match status" value="1"/>
</dbReference>
<keyword evidence="5" id="KW-0804">Transcription</keyword>
<name>A0A1H3XD29_9GAMM</name>
<dbReference type="FunFam" id="3.40.50.2300:FF:000002">
    <property type="entry name" value="DNA-binding response regulator PhoP"/>
    <property type="match status" value="1"/>
</dbReference>
<dbReference type="Gene3D" id="1.10.10.10">
    <property type="entry name" value="Winged helix-like DNA-binding domain superfamily/Winged helix DNA-binding domain"/>
    <property type="match status" value="1"/>
</dbReference>
<dbReference type="CDD" id="cd17624">
    <property type="entry name" value="REC_OmpR_PmrA-like"/>
    <property type="match status" value="1"/>
</dbReference>
<dbReference type="PROSITE" id="PS50110">
    <property type="entry name" value="RESPONSE_REGULATORY"/>
    <property type="match status" value="1"/>
</dbReference>
<evidence type="ECO:0000256" key="6">
    <source>
        <dbReference type="PROSITE-ProRule" id="PRU00169"/>
    </source>
</evidence>
<evidence type="ECO:0000259" key="9">
    <source>
        <dbReference type="PROSITE" id="PS51755"/>
    </source>
</evidence>
<dbReference type="InterPro" id="IPR016032">
    <property type="entry name" value="Sig_transdc_resp-reg_C-effctor"/>
</dbReference>
<evidence type="ECO:0000256" key="4">
    <source>
        <dbReference type="ARBA" id="ARBA00023125"/>
    </source>
</evidence>
<evidence type="ECO:0000256" key="5">
    <source>
        <dbReference type="ARBA" id="ARBA00023163"/>
    </source>
</evidence>
<dbReference type="InterPro" id="IPR011006">
    <property type="entry name" value="CheY-like_superfamily"/>
</dbReference>
<dbReference type="Gene3D" id="3.40.50.2300">
    <property type="match status" value="1"/>
</dbReference>
<dbReference type="InterPro" id="IPR001867">
    <property type="entry name" value="OmpR/PhoB-type_DNA-bd"/>
</dbReference>